<evidence type="ECO:0000313" key="4">
    <source>
        <dbReference type="EMBL" id="ALF36369.1"/>
    </source>
</evidence>
<evidence type="ECO:0000313" key="2">
    <source>
        <dbReference type="EMBL" id="AHB35847.1"/>
    </source>
</evidence>
<evidence type="ECO:0000313" key="3">
    <source>
        <dbReference type="EMBL" id="ALF36163.1"/>
    </source>
</evidence>
<dbReference type="Proteomes" id="UP000147474">
    <property type="component" value="Segment"/>
</dbReference>
<organism evidence="1 5">
    <name type="scientific">Vaccinia virus</name>
    <name type="common">VACV</name>
    <name type="synonym">Orthopoxvirus vaccinia</name>
    <dbReference type="NCBI Taxonomy" id="10245"/>
    <lineage>
        <taxon>Viruses</taxon>
        <taxon>Varidnaviria</taxon>
        <taxon>Bamfordvirae</taxon>
        <taxon>Nucleocytoviricota</taxon>
        <taxon>Pokkesviricetes</taxon>
        <taxon>Chitovirales</taxon>
        <taxon>Poxviridae</taxon>
        <taxon>Chordopoxvirinae</taxon>
        <taxon>Orthopoxvirus</taxon>
    </lineage>
</organism>
<evidence type="ECO:0000313" key="1">
    <source>
        <dbReference type="EMBL" id="AHB35643.1"/>
    </source>
</evidence>
<evidence type="ECO:0000313" key="5">
    <source>
        <dbReference type="Proteomes" id="UP000126037"/>
    </source>
</evidence>
<dbReference type="EMBL" id="KF179385">
    <property type="protein sequence ID" value="AHB35847.1"/>
    <property type="molecule type" value="Genomic_DNA"/>
</dbReference>
<proteinExistence type="predicted"/>
<reference evidence="1 5" key="1">
    <citation type="submission" date="2013-05" db="EMBL/GenBank/DDBJ databases">
        <title>Full-genome sequencing and phylogenetic analysis of Serro 2, a Brazilian naturally-circulating human Vaccinia virus.</title>
        <authorList>
            <person name="de Souza Trindade G."/>
            <person name="Emerson G."/>
            <person name="Sammons S."/>
            <person name="Frace M."/>
            <person name="Govil D."/>
            <person name="Mota B.E.F."/>
            <person name="Abrahao J.S."/>
            <person name="Olsen-Rasmussen M."/>
            <person name="Goldsmith C.S."/>
            <person name="Li Y."/>
            <person name="Carroll D."/>
            <person name="da Fonseca F.G."/>
            <person name="Kroon E."/>
            <person name="Damon I."/>
        </authorList>
    </citation>
    <scope>NUCLEOTIDE SEQUENCE [LARGE SCALE GENOMIC DNA]</scope>
    <source>
        <strain evidence="1">Brazil Serro 2</strain>
    </source>
</reference>
<gene>
    <name evidence="1" type="primary">VACV_BRZ_SERRO2_003</name>
    <name evidence="2" type="synonym">VACV_BRZ_SERRO2_207</name>
    <name evidence="3" type="ORF">VACV_CTGV_CM01_005</name>
    <name evidence="4" type="ORF">VACV_CTGV_CM01_212</name>
</gene>
<protein>
    <submittedName>
        <fullName evidence="4">Ankyrin like-protein</fullName>
    </submittedName>
</protein>
<sequence length="76" mass="9007">MLSHYTFYHLMRNDCLHHFYPMESVKTTNTNAIICVVYRVLREHTLPDYAIAKLTHNVRRVVRVPSHLAIIIYPLV</sequence>
<reference evidence="3 6" key="2">
    <citation type="journal article" date="2015" name="J. Virol.">
        <title>Genomic Analysis, Phenotype, and Virulence of the Historical Brazilian Smallpox Vaccine Strain IOC: Implications for the Origins and Evolutionary Relationships of Vaccinia Virus.</title>
        <authorList>
            <person name="Medaglia M.L."/>
            <person name="Moussatche N."/>
            <person name="Nitsche A."/>
            <person name="Dabrowski P.W."/>
            <person name="Li Y."/>
            <person name="Damon I.K."/>
            <person name="Lucas C.G."/>
            <person name="Arruda L.B."/>
            <person name="Damaso C.R."/>
        </authorList>
    </citation>
    <scope>NUCLEOTIDE SEQUENCE [LARGE SCALE GENOMIC DNA]</scope>
    <source>
        <strain evidence="3">Cantagalo</strain>
    </source>
</reference>
<dbReference type="Proteomes" id="UP000126037">
    <property type="component" value="Segment"/>
</dbReference>
<evidence type="ECO:0000313" key="6">
    <source>
        <dbReference type="Proteomes" id="UP000147474"/>
    </source>
</evidence>
<dbReference type="EMBL" id="KT013210">
    <property type="protein sequence ID" value="ALF36369.1"/>
    <property type="molecule type" value="Genomic_DNA"/>
</dbReference>
<dbReference type="EMBL" id="KT013210">
    <property type="protein sequence ID" value="ALF36163.1"/>
    <property type="molecule type" value="Genomic_DNA"/>
</dbReference>
<dbReference type="EMBL" id="KF179385">
    <property type="protein sequence ID" value="AHB35643.1"/>
    <property type="molecule type" value="Genomic_DNA"/>
</dbReference>
<accession>A0A0A7A5Z7</accession>
<name>A0A0A7A5Z7_VACCV</name>